<sequence>VVMAPYFTTGDCIQVVRESEAADIIAAISVVRFAKASNNSAAAREFCVSEKQVREWKKAEEKLIDIPRTKCALRRGKQQWPELEKLFESVNKNQECHIQKTKIAQKLPRDLESKITCFQWYFIQIRHNHNFPLTCFGNMDETPMNFDMISNRTVEAKGSKTILVKTTGHEKARFTVVLSCMADGTKLKPMIIFKWKTMTKVKFPAKVYVHVHENGWMDEGVRLWLERIWSRRPGGLRKERSWLVWDMFRSHLTEPIFDMIFEMRANAKYQLGFPRTLEKAAEEEEDSVSSLIPPYSPYIVVDHKHGQRLYEAQREREQQHMDLFSPLGKFASCLYKEHLQMRWHG</sequence>
<comment type="caution">
    <text evidence="2">The sequence shown here is derived from an EMBL/GenBank/DDBJ whole genome shotgun (WGS) entry which is preliminary data.</text>
</comment>
<dbReference type="Proteomes" id="UP000747542">
    <property type="component" value="Unassembled WGS sequence"/>
</dbReference>
<gene>
    <name evidence="2" type="primary">Pogo-L9</name>
    <name evidence="2" type="ORF">Hamer_G003568</name>
</gene>
<dbReference type="GO" id="GO:0003676">
    <property type="term" value="F:nucleic acid binding"/>
    <property type="evidence" value="ECO:0007669"/>
    <property type="project" value="InterPro"/>
</dbReference>
<dbReference type="EMBL" id="JAHLQT010025476">
    <property type="protein sequence ID" value="KAG7164381.1"/>
    <property type="molecule type" value="Genomic_DNA"/>
</dbReference>
<keyword evidence="3" id="KW-1185">Reference proteome</keyword>
<dbReference type="Pfam" id="PF03184">
    <property type="entry name" value="DDE_1"/>
    <property type="match status" value="1"/>
</dbReference>
<feature type="non-terminal residue" evidence="2">
    <location>
        <position position="345"/>
    </location>
</feature>
<name>A0A8J5JXU8_HOMAM</name>
<feature type="domain" description="DDE-1" evidence="1">
    <location>
        <begin position="171"/>
        <end position="254"/>
    </location>
</feature>
<dbReference type="InterPro" id="IPR004875">
    <property type="entry name" value="DDE_SF_endonuclease_dom"/>
</dbReference>
<evidence type="ECO:0000259" key="1">
    <source>
        <dbReference type="Pfam" id="PF03184"/>
    </source>
</evidence>
<dbReference type="AlphaFoldDB" id="A0A8J5JXU8"/>
<evidence type="ECO:0000313" key="3">
    <source>
        <dbReference type="Proteomes" id="UP000747542"/>
    </source>
</evidence>
<accession>A0A8J5JXU8</accession>
<reference evidence="2" key="1">
    <citation type="journal article" date="2021" name="Sci. Adv.">
        <title>The American lobster genome reveals insights on longevity, neural, and immune adaptations.</title>
        <authorList>
            <person name="Polinski J.M."/>
            <person name="Zimin A.V."/>
            <person name="Clark K.F."/>
            <person name="Kohn A.B."/>
            <person name="Sadowski N."/>
            <person name="Timp W."/>
            <person name="Ptitsyn A."/>
            <person name="Khanna P."/>
            <person name="Romanova D.Y."/>
            <person name="Williams P."/>
            <person name="Greenwood S.J."/>
            <person name="Moroz L.L."/>
            <person name="Walt D.R."/>
            <person name="Bodnar A.G."/>
        </authorList>
    </citation>
    <scope>NUCLEOTIDE SEQUENCE</scope>
    <source>
        <strain evidence="2">GMGI-L3</strain>
    </source>
</reference>
<organism evidence="2 3">
    <name type="scientific">Homarus americanus</name>
    <name type="common">American lobster</name>
    <dbReference type="NCBI Taxonomy" id="6706"/>
    <lineage>
        <taxon>Eukaryota</taxon>
        <taxon>Metazoa</taxon>
        <taxon>Ecdysozoa</taxon>
        <taxon>Arthropoda</taxon>
        <taxon>Crustacea</taxon>
        <taxon>Multicrustacea</taxon>
        <taxon>Malacostraca</taxon>
        <taxon>Eumalacostraca</taxon>
        <taxon>Eucarida</taxon>
        <taxon>Decapoda</taxon>
        <taxon>Pleocyemata</taxon>
        <taxon>Astacidea</taxon>
        <taxon>Nephropoidea</taxon>
        <taxon>Nephropidae</taxon>
        <taxon>Homarus</taxon>
    </lineage>
</organism>
<evidence type="ECO:0000313" key="2">
    <source>
        <dbReference type="EMBL" id="KAG7164381.1"/>
    </source>
</evidence>
<protein>
    <submittedName>
        <fullName evidence="2">Pogo transposable element-like 9</fullName>
    </submittedName>
</protein>
<proteinExistence type="predicted"/>